<comment type="cofactor">
    <cofactor evidence="1">
        <name>pyridoxal 5'-phosphate</name>
        <dbReference type="ChEBI" id="CHEBI:597326"/>
    </cofactor>
</comment>
<keyword evidence="3" id="KW-0663">Pyridoxal phosphate</keyword>
<evidence type="ECO:0000313" key="6">
    <source>
        <dbReference type="Proteomes" id="UP001050691"/>
    </source>
</evidence>
<dbReference type="EMBL" id="BPWL01000006">
    <property type="protein sequence ID" value="GJJ11284.1"/>
    <property type="molecule type" value="Genomic_DNA"/>
</dbReference>
<comment type="caution">
    <text evidence="5">The sequence shown here is derived from an EMBL/GenBank/DDBJ whole genome shotgun (WGS) entry which is preliminary data.</text>
</comment>
<dbReference type="GO" id="GO:0044272">
    <property type="term" value="P:sulfur compound biosynthetic process"/>
    <property type="evidence" value="ECO:0007669"/>
    <property type="project" value="UniProtKB-ARBA"/>
</dbReference>
<keyword evidence="6" id="KW-1185">Reference proteome</keyword>
<reference evidence="5" key="1">
    <citation type="submission" date="2021-10" db="EMBL/GenBank/DDBJ databases">
        <title>De novo Genome Assembly of Clathrus columnatus (Basidiomycota, Fungi) Using Illumina and Nanopore Sequence Data.</title>
        <authorList>
            <person name="Ogiso-Tanaka E."/>
            <person name="Itagaki H."/>
            <person name="Hosoya T."/>
            <person name="Hosaka K."/>
        </authorList>
    </citation>
    <scope>NUCLEOTIDE SEQUENCE</scope>
    <source>
        <strain evidence="5">MO-923</strain>
    </source>
</reference>
<dbReference type="Proteomes" id="UP001050691">
    <property type="component" value="Unassembled WGS sequence"/>
</dbReference>
<dbReference type="AlphaFoldDB" id="A0AAV5ADN1"/>
<accession>A0AAV5ADN1</accession>
<feature type="domain" description="Tryptophan synthase beta chain-like PALP" evidence="4">
    <location>
        <begin position="124"/>
        <end position="417"/>
    </location>
</feature>
<protein>
    <recommendedName>
        <fullName evidence="4">Tryptophan synthase beta chain-like PALP domain-containing protein</fullName>
    </recommendedName>
</protein>
<dbReference type="SUPFAM" id="SSF143410">
    <property type="entry name" value="DOPA-like"/>
    <property type="match status" value="1"/>
</dbReference>
<dbReference type="PANTHER" id="PTHR10314">
    <property type="entry name" value="CYSTATHIONINE BETA-SYNTHASE"/>
    <property type="match status" value="1"/>
</dbReference>
<name>A0AAV5ADN1_9AGAM</name>
<dbReference type="Gene3D" id="3.30.70.1240">
    <property type="entry name" value="DOPA-like domains"/>
    <property type="match status" value="1"/>
</dbReference>
<evidence type="ECO:0000259" key="4">
    <source>
        <dbReference type="Pfam" id="PF00291"/>
    </source>
</evidence>
<evidence type="ECO:0000256" key="1">
    <source>
        <dbReference type="ARBA" id="ARBA00001933"/>
    </source>
</evidence>
<dbReference type="Gene3D" id="3.40.50.1100">
    <property type="match status" value="2"/>
</dbReference>
<gene>
    <name evidence="5" type="ORF">Clacol_005516</name>
</gene>
<evidence type="ECO:0000313" key="5">
    <source>
        <dbReference type="EMBL" id="GJJ11284.1"/>
    </source>
</evidence>
<dbReference type="InterPro" id="IPR001926">
    <property type="entry name" value="TrpB-like_PALP"/>
</dbReference>
<evidence type="ECO:0000256" key="2">
    <source>
        <dbReference type="ARBA" id="ARBA00007103"/>
    </source>
</evidence>
<dbReference type="FunFam" id="3.40.50.1100:FF:000118">
    <property type="entry name" value="Related to CYS4-cystathionine beta-synthase"/>
    <property type="match status" value="1"/>
</dbReference>
<evidence type="ECO:0000256" key="3">
    <source>
        <dbReference type="ARBA" id="ARBA00022898"/>
    </source>
</evidence>
<dbReference type="InterPro" id="IPR036052">
    <property type="entry name" value="TrpB-like_PALP_sf"/>
</dbReference>
<dbReference type="Pfam" id="PF00291">
    <property type="entry name" value="PALP"/>
    <property type="match status" value="1"/>
</dbReference>
<dbReference type="GO" id="GO:0009069">
    <property type="term" value="P:serine family amino acid metabolic process"/>
    <property type="evidence" value="ECO:0007669"/>
    <property type="project" value="UniProtKB-ARBA"/>
</dbReference>
<dbReference type="SUPFAM" id="SSF53686">
    <property type="entry name" value="Tryptophan synthase beta subunit-like PLP-dependent enzymes"/>
    <property type="match status" value="1"/>
</dbReference>
<organism evidence="5 6">
    <name type="scientific">Clathrus columnatus</name>
    <dbReference type="NCBI Taxonomy" id="1419009"/>
    <lineage>
        <taxon>Eukaryota</taxon>
        <taxon>Fungi</taxon>
        <taxon>Dikarya</taxon>
        <taxon>Basidiomycota</taxon>
        <taxon>Agaricomycotina</taxon>
        <taxon>Agaricomycetes</taxon>
        <taxon>Phallomycetidae</taxon>
        <taxon>Phallales</taxon>
        <taxon>Clathraceae</taxon>
        <taxon>Clathrus</taxon>
    </lineage>
</organism>
<comment type="similarity">
    <text evidence="2">Belongs to the cysteine synthase/cystathionine beta-synthase family.</text>
</comment>
<proteinExistence type="inferred from homology"/>
<dbReference type="InterPro" id="IPR023389">
    <property type="entry name" value="DOPA-like_sf"/>
</dbReference>
<dbReference type="GO" id="GO:0006534">
    <property type="term" value="P:cysteine metabolic process"/>
    <property type="evidence" value="ECO:0007669"/>
    <property type="project" value="UniProtKB-ARBA"/>
</dbReference>
<dbReference type="InterPro" id="IPR050214">
    <property type="entry name" value="Cys_Synth/Cystath_Beta-Synth"/>
</dbReference>
<dbReference type="CDD" id="cd01561">
    <property type="entry name" value="CBS_like"/>
    <property type="match status" value="1"/>
</dbReference>
<sequence>MSTTLLKGYENAPPLPDGYNADGKSLINISGPKSAYYDTFPEPFQKNKNGFDFHIYYRPNISSETAYAKELHERVRREFPELRIYRFWDKPVGPHPTAMFEVNVFDTAQTGALFSFLAVNRGPFGKVEFFSVGGSVKDRIAKRMVLEAEKEGILVPGKSVVIEPTSGNTGIGLALACAIKVIQISTTRLLSPEFKHLGLPIDVFGLMPFVLSVKHTDASYQEKETLLRALGAEVVRTPTAAPWDSEASHIGVANRLQKRIPNAVILDQYRNPNNPLAHELTTGPEIIAAVTASTSSRLSSGKVDAFIAGAGTGGTITGVARAIKKTHNKNVAIVAVDPVGSVLAVPEALNSEGNNLPYVVEGIGYDFVPEVLSRDEVDVWLKTNDQEAFAASHRLIRTEGLLVGGSSGSAMAGALKWLKGEGWNSVGGVEGANAVVLLPDGSVSECSMRNFKFLTLSPIDRIRNYMSKPWFRDTILNRPPSHLAQTISRLLPPDTSTTHAQ</sequence>